<evidence type="ECO:0000256" key="2">
    <source>
        <dbReference type="SAM" id="Phobius"/>
    </source>
</evidence>
<keyword evidence="1" id="KW-0479">Metal-binding</keyword>
<keyword evidence="2" id="KW-0472">Membrane</keyword>
<keyword evidence="5" id="KW-1185">Reference proteome</keyword>
<organism evidence="4 5">
    <name type="scientific">Anisodus acutangulus</name>
    <dbReference type="NCBI Taxonomy" id="402998"/>
    <lineage>
        <taxon>Eukaryota</taxon>
        <taxon>Viridiplantae</taxon>
        <taxon>Streptophyta</taxon>
        <taxon>Embryophyta</taxon>
        <taxon>Tracheophyta</taxon>
        <taxon>Spermatophyta</taxon>
        <taxon>Magnoliopsida</taxon>
        <taxon>eudicotyledons</taxon>
        <taxon>Gunneridae</taxon>
        <taxon>Pentapetalae</taxon>
        <taxon>asterids</taxon>
        <taxon>lamiids</taxon>
        <taxon>Solanales</taxon>
        <taxon>Solanaceae</taxon>
        <taxon>Solanoideae</taxon>
        <taxon>Hyoscyameae</taxon>
        <taxon>Anisodus</taxon>
    </lineage>
</organism>
<dbReference type="Pfam" id="PF13639">
    <property type="entry name" value="zf-RING_2"/>
    <property type="match status" value="1"/>
</dbReference>
<keyword evidence="1" id="KW-0862">Zinc</keyword>
<keyword evidence="2" id="KW-1133">Transmembrane helix</keyword>
<evidence type="ECO:0000256" key="1">
    <source>
        <dbReference type="PROSITE-ProRule" id="PRU00175"/>
    </source>
</evidence>
<name>A0A9Q1L7S9_9SOLA</name>
<comment type="caution">
    <text evidence="4">The sequence shown here is derived from an EMBL/GenBank/DDBJ whole genome shotgun (WGS) entry which is preliminary data.</text>
</comment>
<dbReference type="InterPro" id="IPR001841">
    <property type="entry name" value="Znf_RING"/>
</dbReference>
<dbReference type="SUPFAM" id="SSF57850">
    <property type="entry name" value="RING/U-box"/>
    <property type="match status" value="1"/>
</dbReference>
<dbReference type="InterPro" id="IPR013083">
    <property type="entry name" value="Znf_RING/FYVE/PHD"/>
</dbReference>
<dbReference type="EMBL" id="JAJAGQ010000021">
    <property type="protein sequence ID" value="KAJ8530867.1"/>
    <property type="molecule type" value="Genomic_DNA"/>
</dbReference>
<evidence type="ECO:0000313" key="5">
    <source>
        <dbReference type="Proteomes" id="UP001152561"/>
    </source>
</evidence>
<dbReference type="OrthoDB" id="8062037at2759"/>
<dbReference type="AlphaFoldDB" id="A0A9Q1L7S9"/>
<keyword evidence="1" id="KW-0863">Zinc-finger</keyword>
<keyword evidence="2" id="KW-0812">Transmembrane</keyword>
<dbReference type="Proteomes" id="UP001152561">
    <property type="component" value="Unassembled WGS sequence"/>
</dbReference>
<protein>
    <recommendedName>
        <fullName evidence="3">RING-type domain-containing protein</fullName>
    </recommendedName>
</protein>
<dbReference type="PANTHER" id="PTHR47662:SF5">
    <property type="entry name" value="RING-H2 FINGER PROTEIN ATL56-LIKE"/>
    <property type="match status" value="1"/>
</dbReference>
<accession>A0A9Q1L7S9</accession>
<dbReference type="GO" id="GO:0008270">
    <property type="term" value="F:zinc ion binding"/>
    <property type="evidence" value="ECO:0007669"/>
    <property type="project" value="UniProtKB-KW"/>
</dbReference>
<dbReference type="PROSITE" id="PS50089">
    <property type="entry name" value="ZF_RING_2"/>
    <property type="match status" value="1"/>
</dbReference>
<dbReference type="PANTHER" id="PTHR47662">
    <property type="entry name" value="RING-TYPE DOMAIN-CONTAINING PROTEIN"/>
    <property type="match status" value="1"/>
</dbReference>
<reference evidence="5" key="1">
    <citation type="journal article" date="2023" name="Proc. Natl. Acad. Sci. U.S.A.">
        <title>Genomic and structural basis for evolution of tropane alkaloid biosynthesis.</title>
        <authorList>
            <person name="Wanga Y.-J."/>
            <person name="Taina T."/>
            <person name="Yua J.-Y."/>
            <person name="Lia J."/>
            <person name="Xua B."/>
            <person name="Chenc J."/>
            <person name="D'Auriad J.C."/>
            <person name="Huanga J.-P."/>
            <person name="Huanga S.-X."/>
        </authorList>
    </citation>
    <scope>NUCLEOTIDE SEQUENCE [LARGE SCALE GENOMIC DNA]</scope>
    <source>
        <strain evidence="5">cv. KIB-2019</strain>
    </source>
</reference>
<proteinExistence type="predicted"/>
<dbReference type="SMART" id="SM00184">
    <property type="entry name" value="RING"/>
    <property type="match status" value="1"/>
</dbReference>
<feature type="domain" description="RING-type" evidence="3">
    <location>
        <begin position="80"/>
        <end position="125"/>
    </location>
</feature>
<gene>
    <name evidence="4" type="ORF">K7X08_023748</name>
</gene>
<feature type="transmembrane region" description="Helical" evidence="2">
    <location>
        <begin position="20"/>
        <end position="42"/>
    </location>
</feature>
<dbReference type="Gene3D" id="3.30.40.10">
    <property type="entry name" value="Zinc/RING finger domain, C3HC4 (zinc finger)"/>
    <property type="match status" value="1"/>
</dbReference>
<evidence type="ECO:0000313" key="4">
    <source>
        <dbReference type="EMBL" id="KAJ8530867.1"/>
    </source>
</evidence>
<sequence>MAAFTKLISYFNQLINIFFFSWLPQTLSILMLLSLVTISAYVQRQEKHKCKEILINKKSTKFVYKKRKLLGFAATEPLDCSICISDFEHGDYGRKIESCNHIFHENCFDKWLMHGKGQTTCPLCRSVVIPENMVEVHRKVGDDGLAFNLFEEELALLFLSGLTSGCSSQRFF</sequence>
<evidence type="ECO:0000259" key="3">
    <source>
        <dbReference type="PROSITE" id="PS50089"/>
    </source>
</evidence>